<dbReference type="AlphaFoldDB" id="A0A0B4D6M7"/>
<comment type="caution">
    <text evidence="9">The sequence shown here is derived from an EMBL/GenBank/DDBJ whole genome shotgun (WGS) entry which is preliminary data.</text>
</comment>
<keyword evidence="4 7" id="KW-0812">Transmembrane</keyword>
<name>A0A0B4D6M7_PSEPS</name>
<feature type="domain" description="VTT" evidence="8">
    <location>
        <begin position="36"/>
        <end position="159"/>
    </location>
</feature>
<protein>
    <submittedName>
        <fullName evidence="9">Membrane protein</fullName>
    </submittedName>
</protein>
<reference evidence="9 10" key="1">
    <citation type="submission" date="2014-12" db="EMBL/GenBank/DDBJ databases">
        <title>Genome sequencing of Arthrobacter phenanthrenivorans SWC37.</title>
        <authorList>
            <person name="Tan P.W."/>
            <person name="Chan K.-G."/>
        </authorList>
    </citation>
    <scope>NUCLEOTIDE SEQUENCE [LARGE SCALE GENOMIC DNA]</scope>
    <source>
        <strain evidence="9 10">SWC37</strain>
    </source>
</reference>
<feature type="transmembrane region" description="Helical" evidence="7">
    <location>
        <begin position="140"/>
        <end position="162"/>
    </location>
</feature>
<evidence type="ECO:0000313" key="9">
    <source>
        <dbReference type="EMBL" id="KIC69029.1"/>
    </source>
</evidence>
<evidence type="ECO:0000256" key="2">
    <source>
        <dbReference type="ARBA" id="ARBA00010792"/>
    </source>
</evidence>
<dbReference type="EMBL" id="JWTB01000006">
    <property type="protein sequence ID" value="KIC69029.1"/>
    <property type="molecule type" value="Genomic_DNA"/>
</dbReference>
<feature type="transmembrane region" description="Helical" evidence="7">
    <location>
        <begin position="56"/>
        <end position="77"/>
    </location>
</feature>
<dbReference type="InterPro" id="IPR032816">
    <property type="entry name" value="VTT_dom"/>
</dbReference>
<dbReference type="PANTHER" id="PTHR30353">
    <property type="entry name" value="INNER MEMBRANE PROTEIN DEDA-RELATED"/>
    <property type="match status" value="1"/>
</dbReference>
<dbReference type="RefSeq" id="WP_043449760.1">
    <property type="nucleotide sequence ID" value="NZ_JWTB01000006.1"/>
</dbReference>
<dbReference type="InterPro" id="IPR032818">
    <property type="entry name" value="DedA-like"/>
</dbReference>
<dbReference type="Pfam" id="PF09335">
    <property type="entry name" value="VTT_dom"/>
    <property type="match status" value="1"/>
</dbReference>
<keyword evidence="5 7" id="KW-1133">Transmembrane helix</keyword>
<sequence>MTGFIDGLLNVSPLVAYIAVFCLVFAEDALFVGFVIPGETAAVLGGVVASRGEVQLGVMMAVVVAAAIIGDSVGYEVGKHLGTRIIKSRALSRHSERLGNAQDFLRRKGGSAVFLGRFTAFFRAVMPALAGTSRMPYGRFLVWNATGGLVWGTGFVLLGFLAGNSYEAVSQAVGRDLAVVIAAVVLAGLVVWHLRRRRRKQRRRAAAGHQDD</sequence>
<keyword evidence="6 7" id="KW-0472">Membrane</keyword>
<evidence type="ECO:0000256" key="5">
    <source>
        <dbReference type="ARBA" id="ARBA00022989"/>
    </source>
</evidence>
<feature type="transmembrane region" description="Helical" evidence="7">
    <location>
        <begin position="14"/>
        <end position="36"/>
    </location>
</feature>
<dbReference type="OrthoDB" id="9813426at2"/>
<comment type="subcellular location">
    <subcellularLocation>
        <location evidence="1 7">Cell membrane</location>
        <topology evidence="1 7">Multi-pass membrane protein</topology>
    </subcellularLocation>
</comment>
<evidence type="ECO:0000256" key="4">
    <source>
        <dbReference type="ARBA" id="ARBA00022692"/>
    </source>
</evidence>
<dbReference type="GO" id="GO:0005886">
    <property type="term" value="C:plasma membrane"/>
    <property type="evidence" value="ECO:0007669"/>
    <property type="project" value="UniProtKB-SubCell"/>
</dbReference>
<dbReference type="Proteomes" id="UP000031196">
    <property type="component" value="Unassembled WGS sequence"/>
</dbReference>
<comment type="similarity">
    <text evidence="2 7">Belongs to the DedA family.</text>
</comment>
<accession>A0A0B4D6M7</accession>
<evidence type="ECO:0000256" key="1">
    <source>
        <dbReference type="ARBA" id="ARBA00004651"/>
    </source>
</evidence>
<evidence type="ECO:0000259" key="8">
    <source>
        <dbReference type="Pfam" id="PF09335"/>
    </source>
</evidence>
<organism evidence="9 10">
    <name type="scientific">Pseudarthrobacter phenanthrenivorans</name>
    <name type="common">Arthrobacter phenanthrenivorans</name>
    <dbReference type="NCBI Taxonomy" id="361575"/>
    <lineage>
        <taxon>Bacteria</taxon>
        <taxon>Bacillati</taxon>
        <taxon>Actinomycetota</taxon>
        <taxon>Actinomycetes</taxon>
        <taxon>Micrococcales</taxon>
        <taxon>Micrococcaceae</taxon>
        <taxon>Pseudarthrobacter</taxon>
    </lineage>
</organism>
<dbReference type="PANTHER" id="PTHR30353:SF15">
    <property type="entry name" value="INNER MEMBRANE PROTEIN YABI"/>
    <property type="match status" value="1"/>
</dbReference>
<keyword evidence="3 7" id="KW-1003">Cell membrane</keyword>
<feature type="transmembrane region" description="Helical" evidence="7">
    <location>
        <begin position="177"/>
        <end position="194"/>
    </location>
</feature>
<proteinExistence type="inferred from homology"/>
<gene>
    <name evidence="9" type="ORF">RM50_02905</name>
</gene>
<evidence type="ECO:0000256" key="3">
    <source>
        <dbReference type="ARBA" id="ARBA00022475"/>
    </source>
</evidence>
<evidence type="ECO:0000256" key="6">
    <source>
        <dbReference type="ARBA" id="ARBA00023136"/>
    </source>
</evidence>
<evidence type="ECO:0000313" key="10">
    <source>
        <dbReference type="Proteomes" id="UP000031196"/>
    </source>
</evidence>
<evidence type="ECO:0000256" key="7">
    <source>
        <dbReference type="RuleBase" id="RU367016"/>
    </source>
</evidence>